<feature type="region of interest" description="Disordered" evidence="1">
    <location>
        <begin position="1"/>
        <end position="23"/>
    </location>
</feature>
<evidence type="ECO:0000313" key="3">
    <source>
        <dbReference type="Proteomes" id="UP000887116"/>
    </source>
</evidence>
<organism evidence="2 3">
    <name type="scientific">Trichonephila clavata</name>
    <name type="common">Joro spider</name>
    <name type="synonym">Nephila clavata</name>
    <dbReference type="NCBI Taxonomy" id="2740835"/>
    <lineage>
        <taxon>Eukaryota</taxon>
        <taxon>Metazoa</taxon>
        <taxon>Ecdysozoa</taxon>
        <taxon>Arthropoda</taxon>
        <taxon>Chelicerata</taxon>
        <taxon>Arachnida</taxon>
        <taxon>Araneae</taxon>
        <taxon>Araneomorphae</taxon>
        <taxon>Entelegynae</taxon>
        <taxon>Araneoidea</taxon>
        <taxon>Nephilidae</taxon>
        <taxon>Trichonephila</taxon>
    </lineage>
</organism>
<dbReference type="EMBL" id="BMAO01010333">
    <property type="protein sequence ID" value="GFQ66439.1"/>
    <property type="molecule type" value="Genomic_DNA"/>
</dbReference>
<gene>
    <name evidence="2" type="ORF">TNCT_475481</name>
</gene>
<comment type="caution">
    <text evidence="2">The sequence shown here is derived from an EMBL/GenBank/DDBJ whole genome shotgun (WGS) entry which is preliminary data.</text>
</comment>
<dbReference type="OrthoDB" id="10272039at2759"/>
<dbReference type="Proteomes" id="UP000887116">
    <property type="component" value="Unassembled WGS sequence"/>
</dbReference>
<sequence length="104" mass="11813">MKEKGESFVRPSTIPNPRDSEENPLIRRIGRAGKVFLRPFPLTLKSRLFRWLSVAEDLEDGMSKGMVCLIALELRYVLFGYRSESGLAFSSAATWEKFKLTCPA</sequence>
<evidence type="ECO:0000313" key="2">
    <source>
        <dbReference type="EMBL" id="GFQ66439.1"/>
    </source>
</evidence>
<accession>A0A8X6K971</accession>
<proteinExistence type="predicted"/>
<dbReference type="AlphaFoldDB" id="A0A8X6K971"/>
<reference evidence="2" key="1">
    <citation type="submission" date="2020-07" db="EMBL/GenBank/DDBJ databases">
        <title>Multicomponent nature underlies the extraordinary mechanical properties of spider dragline silk.</title>
        <authorList>
            <person name="Kono N."/>
            <person name="Nakamura H."/>
            <person name="Mori M."/>
            <person name="Yoshida Y."/>
            <person name="Ohtoshi R."/>
            <person name="Malay A.D."/>
            <person name="Moran D.A.P."/>
            <person name="Tomita M."/>
            <person name="Numata K."/>
            <person name="Arakawa K."/>
        </authorList>
    </citation>
    <scope>NUCLEOTIDE SEQUENCE</scope>
</reference>
<evidence type="ECO:0000256" key="1">
    <source>
        <dbReference type="SAM" id="MobiDB-lite"/>
    </source>
</evidence>
<keyword evidence="3" id="KW-1185">Reference proteome</keyword>
<name>A0A8X6K971_TRICU</name>
<protein>
    <submittedName>
        <fullName evidence="2">Uncharacterized protein</fullName>
    </submittedName>
</protein>